<dbReference type="InterPro" id="IPR005501">
    <property type="entry name" value="LamB/YcsF/PxpA-like"/>
</dbReference>
<name>A0ABP3IZU8_9BACI</name>
<sequence>MANVQIDLNSDIGESFGPYTIGLDEDILKVITSANIACGYHAGDHNTMYETVKKAKANGAGIGAHPGLPDLQGFGRRHIMVDPEDVYRFVTYQIGALKGFCHVHQVAMNHVKAHGALYHMAATDADIADAIATAVKDVDRDLILFGLSGSELTRAGKNHGLTTASEVFADRTYQPDGTLSPRSEGQALITDPDQAVQQVLQMIYDNRVMAVDGTPVAIEADTVCVHGDHPHALTFVEQLRGRLHEEGIDIRRVGA</sequence>
<comment type="similarity">
    <text evidence="1">Belongs to the LamB/PxpA family.</text>
</comment>
<keyword evidence="1" id="KW-0378">Hydrolase</keyword>
<dbReference type="Gene3D" id="3.20.20.370">
    <property type="entry name" value="Glycoside hydrolase/deacetylase"/>
    <property type="match status" value="1"/>
</dbReference>
<dbReference type="NCBIfam" id="NF003816">
    <property type="entry name" value="PRK05406.1-5"/>
    <property type="match status" value="1"/>
</dbReference>
<organism evidence="2 3">
    <name type="scientific">Lentibacillus halophilus</name>
    <dbReference type="NCBI Taxonomy" id="295065"/>
    <lineage>
        <taxon>Bacteria</taxon>
        <taxon>Bacillati</taxon>
        <taxon>Bacillota</taxon>
        <taxon>Bacilli</taxon>
        <taxon>Bacillales</taxon>
        <taxon>Bacillaceae</taxon>
        <taxon>Lentibacillus</taxon>
    </lineage>
</organism>
<comment type="function">
    <text evidence="1">Catalyzes the cleavage of 5-oxoproline to form L-glutamate coupled to the hydrolysis of ATP to ADP and inorganic phosphate.</text>
</comment>
<dbReference type="EC" id="3.5.2.9" evidence="1"/>
<comment type="catalytic activity">
    <reaction evidence="1">
        <text>5-oxo-L-proline + ATP + 2 H2O = L-glutamate + ADP + phosphate + H(+)</text>
        <dbReference type="Rhea" id="RHEA:10348"/>
        <dbReference type="ChEBI" id="CHEBI:15377"/>
        <dbReference type="ChEBI" id="CHEBI:15378"/>
        <dbReference type="ChEBI" id="CHEBI:29985"/>
        <dbReference type="ChEBI" id="CHEBI:30616"/>
        <dbReference type="ChEBI" id="CHEBI:43474"/>
        <dbReference type="ChEBI" id="CHEBI:58402"/>
        <dbReference type="ChEBI" id="CHEBI:456216"/>
        <dbReference type="EC" id="3.5.2.9"/>
    </reaction>
</comment>
<evidence type="ECO:0000256" key="1">
    <source>
        <dbReference type="HAMAP-Rule" id="MF_00691"/>
    </source>
</evidence>
<reference evidence="3" key="1">
    <citation type="journal article" date="2019" name="Int. J. Syst. Evol. Microbiol.">
        <title>The Global Catalogue of Microorganisms (GCM) 10K type strain sequencing project: providing services to taxonomists for standard genome sequencing and annotation.</title>
        <authorList>
            <consortium name="The Broad Institute Genomics Platform"/>
            <consortium name="The Broad Institute Genome Sequencing Center for Infectious Disease"/>
            <person name="Wu L."/>
            <person name="Ma J."/>
        </authorList>
    </citation>
    <scope>NUCLEOTIDE SEQUENCE [LARGE SCALE GENOMIC DNA]</scope>
    <source>
        <strain evidence="3">JCM 12149</strain>
    </source>
</reference>
<dbReference type="Proteomes" id="UP001501459">
    <property type="component" value="Unassembled WGS sequence"/>
</dbReference>
<dbReference type="Pfam" id="PF03746">
    <property type="entry name" value="LamB_YcsF"/>
    <property type="match status" value="1"/>
</dbReference>
<accession>A0ABP3IZU8</accession>
<dbReference type="InterPro" id="IPR011330">
    <property type="entry name" value="Glyco_hydro/deAcase_b/a-brl"/>
</dbReference>
<comment type="caution">
    <text evidence="2">The sequence shown here is derived from an EMBL/GenBank/DDBJ whole genome shotgun (WGS) entry which is preliminary data.</text>
</comment>
<keyword evidence="1" id="KW-0067">ATP-binding</keyword>
<keyword evidence="3" id="KW-1185">Reference proteome</keyword>
<protein>
    <recommendedName>
        <fullName evidence="1">5-oxoprolinase subunit A</fullName>
        <shortName evidence="1">5-OPase subunit A</shortName>
        <ecNumber evidence="1">3.5.2.9</ecNumber>
    </recommendedName>
    <alternativeName>
        <fullName evidence="1">5-oxoprolinase (ATP-hydrolyzing) subunit A</fullName>
    </alternativeName>
</protein>
<dbReference type="EMBL" id="BAAADM010000026">
    <property type="protein sequence ID" value="GAA0435345.1"/>
    <property type="molecule type" value="Genomic_DNA"/>
</dbReference>
<evidence type="ECO:0000313" key="2">
    <source>
        <dbReference type="EMBL" id="GAA0435345.1"/>
    </source>
</evidence>
<comment type="subunit">
    <text evidence="1">Forms a complex composed of PxpA, PxpB and PxpC.</text>
</comment>
<dbReference type="SUPFAM" id="SSF88713">
    <property type="entry name" value="Glycoside hydrolase/deacetylase"/>
    <property type="match status" value="1"/>
</dbReference>
<dbReference type="RefSeq" id="WP_343751561.1">
    <property type="nucleotide sequence ID" value="NZ_BAAADM010000026.1"/>
</dbReference>
<dbReference type="CDD" id="cd10787">
    <property type="entry name" value="LamB_YcsF_like"/>
    <property type="match status" value="1"/>
</dbReference>
<dbReference type="PANTHER" id="PTHR30292">
    <property type="entry name" value="UNCHARACTERIZED PROTEIN YBGL-RELATED"/>
    <property type="match status" value="1"/>
</dbReference>
<dbReference type="PANTHER" id="PTHR30292:SF0">
    <property type="entry name" value="5-OXOPROLINASE SUBUNIT A"/>
    <property type="match status" value="1"/>
</dbReference>
<dbReference type="NCBIfam" id="NF003814">
    <property type="entry name" value="PRK05406.1-3"/>
    <property type="match status" value="1"/>
</dbReference>
<proteinExistence type="inferred from homology"/>
<evidence type="ECO:0000313" key="3">
    <source>
        <dbReference type="Proteomes" id="UP001501459"/>
    </source>
</evidence>
<dbReference type="HAMAP" id="MF_00691">
    <property type="entry name" value="PxpA"/>
    <property type="match status" value="1"/>
</dbReference>
<keyword evidence="1" id="KW-0547">Nucleotide-binding</keyword>
<gene>
    <name evidence="1 2" type="primary">pxpA</name>
    <name evidence="2" type="ORF">GCM10008983_09920</name>
</gene>